<feature type="domain" description="Protein kinase" evidence="6">
    <location>
        <begin position="24"/>
        <end position="303"/>
    </location>
</feature>
<reference evidence="7 8" key="1">
    <citation type="submission" date="2020-03" db="EMBL/GenBank/DDBJ databases">
        <title>Roseomonas stagni sp. nov., isolated from pond water in Japan.</title>
        <authorList>
            <person name="Furuhata K."/>
            <person name="Miyamoto H."/>
            <person name="Goto K."/>
        </authorList>
    </citation>
    <scope>NUCLEOTIDE SEQUENCE [LARGE SCALE GENOMIC DNA]</scope>
    <source>
        <strain evidence="7 8">PeD5</strain>
    </source>
</reference>
<dbReference type="InterPro" id="IPR000719">
    <property type="entry name" value="Prot_kinase_dom"/>
</dbReference>
<dbReference type="Proteomes" id="UP000475385">
    <property type="component" value="Unassembled WGS sequence"/>
</dbReference>
<dbReference type="InterPro" id="IPR011009">
    <property type="entry name" value="Kinase-like_dom_sf"/>
</dbReference>
<keyword evidence="2" id="KW-0547">Nucleotide-binding</keyword>
<dbReference type="PROSITE" id="PS00108">
    <property type="entry name" value="PROTEIN_KINASE_ST"/>
    <property type="match status" value="1"/>
</dbReference>
<evidence type="ECO:0000256" key="4">
    <source>
        <dbReference type="ARBA" id="ARBA00022840"/>
    </source>
</evidence>
<dbReference type="SMART" id="SM00220">
    <property type="entry name" value="S_TKc"/>
    <property type="match status" value="1"/>
</dbReference>
<keyword evidence="4" id="KW-0067">ATP-binding</keyword>
<accession>A0A6M1LLU2</accession>
<dbReference type="GO" id="GO:0005737">
    <property type="term" value="C:cytoplasm"/>
    <property type="evidence" value="ECO:0007669"/>
    <property type="project" value="TreeGrafter"/>
</dbReference>
<gene>
    <name evidence="7" type="ORF">G3576_14255</name>
</gene>
<name>A0A6M1LLU2_9PROT</name>
<protein>
    <submittedName>
        <fullName evidence="7">Protein kinase</fullName>
    </submittedName>
</protein>
<evidence type="ECO:0000313" key="8">
    <source>
        <dbReference type="Proteomes" id="UP000475385"/>
    </source>
</evidence>
<dbReference type="GO" id="GO:0005524">
    <property type="term" value="F:ATP binding"/>
    <property type="evidence" value="ECO:0007669"/>
    <property type="project" value="UniProtKB-KW"/>
</dbReference>
<proteinExistence type="inferred from homology"/>
<dbReference type="PANTHER" id="PTHR11042">
    <property type="entry name" value="EUKARYOTIC TRANSLATION INITIATION FACTOR 2-ALPHA KINASE EIF2-ALPHA KINASE -RELATED"/>
    <property type="match status" value="1"/>
</dbReference>
<keyword evidence="1" id="KW-0808">Transferase</keyword>
<evidence type="ECO:0000256" key="3">
    <source>
        <dbReference type="ARBA" id="ARBA00022777"/>
    </source>
</evidence>
<dbReference type="GO" id="GO:0004672">
    <property type="term" value="F:protein kinase activity"/>
    <property type="evidence" value="ECO:0007669"/>
    <property type="project" value="InterPro"/>
</dbReference>
<evidence type="ECO:0000256" key="5">
    <source>
        <dbReference type="ARBA" id="ARBA00037982"/>
    </source>
</evidence>
<dbReference type="SUPFAM" id="SSF56112">
    <property type="entry name" value="Protein kinase-like (PK-like)"/>
    <property type="match status" value="1"/>
</dbReference>
<keyword evidence="3 7" id="KW-0418">Kinase</keyword>
<dbReference type="RefSeq" id="WP_164695086.1">
    <property type="nucleotide sequence ID" value="NZ_JAAIKB010000005.1"/>
</dbReference>
<dbReference type="PROSITE" id="PS50011">
    <property type="entry name" value="PROTEIN_KINASE_DOM"/>
    <property type="match status" value="1"/>
</dbReference>
<dbReference type="InterPro" id="IPR050339">
    <property type="entry name" value="CC_SR_Kinase"/>
</dbReference>
<dbReference type="Gene3D" id="1.10.510.10">
    <property type="entry name" value="Transferase(Phosphotransferase) domain 1"/>
    <property type="match status" value="1"/>
</dbReference>
<comment type="caution">
    <text evidence="7">The sequence shown here is derived from an EMBL/GenBank/DDBJ whole genome shotgun (WGS) entry which is preliminary data.</text>
</comment>
<dbReference type="AlphaFoldDB" id="A0A6M1LLU2"/>
<comment type="similarity">
    <text evidence="5">Belongs to the protein kinase superfamily. Ser/Thr protein kinase family. GCN2 subfamily.</text>
</comment>
<evidence type="ECO:0000256" key="1">
    <source>
        <dbReference type="ARBA" id="ARBA00022679"/>
    </source>
</evidence>
<evidence type="ECO:0000313" key="7">
    <source>
        <dbReference type="EMBL" id="NGM21183.1"/>
    </source>
</evidence>
<dbReference type="InterPro" id="IPR008271">
    <property type="entry name" value="Ser/Thr_kinase_AS"/>
</dbReference>
<evidence type="ECO:0000256" key="2">
    <source>
        <dbReference type="ARBA" id="ARBA00022741"/>
    </source>
</evidence>
<dbReference type="EMBL" id="JAAIKB010000005">
    <property type="protein sequence ID" value="NGM21183.1"/>
    <property type="molecule type" value="Genomic_DNA"/>
</dbReference>
<organism evidence="7 8">
    <name type="scientific">Falsiroseomonas algicola</name>
    <dbReference type="NCBI Taxonomy" id="2716930"/>
    <lineage>
        <taxon>Bacteria</taxon>
        <taxon>Pseudomonadati</taxon>
        <taxon>Pseudomonadota</taxon>
        <taxon>Alphaproteobacteria</taxon>
        <taxon>Acetobacterales</taxon>
        <taxon>Roseomonadaceae</taxon>
        <taxon>Falsiroseomonas</taxon>
    </lineage>
</organism>
<sequence>MSPDAFYELPIQYRNALIAFHGKAKKACEAGAGFAGEIVFLDNGEGVYPRYIVAKYPKRREGLSPRERAVRFLRELELQASAHYHPNVHWPFKVFMILGVPIAYFRRWEGDLSHYIEEPSFGDIGRICLITQLVAGLLHCHRRSLAHQDLKPENIFVRDLRKSFQGLPDNDLWLRPLVADFGSVNLAAEKQEFGGTRPYMAPEQWKRAQIGEWTSVFVAGIMLHELLSRGVHPIGVHGGDWHRQINPGFNRWQKNKYWIKWLEMGCNVKEPLPHKDLAVLVADCLRPNPDDRPILADVQHRLQCALSARSSLAADQVSLFLALAEQQTSSDWAHLTQQLRSLRKSIETQYP</sequence>
<evidence type="ECO:0000259" key="6">
    <source>
        <dbReference type="PROSITE" id="PS50011"/>
    </source>
</evidence>
<dbReference type="Pfam" id="PF00069">
    <property type="entry name" value="Pkinase"/>
    <property type="match status" value="1"/>
</dbReference>
<keyword evidence="8" id="KW-1185">Reference proteome</keyword>